<dbReference type="GO" id="GO:0008408">
    <property type="term" value="F:3'-5' exonuclease activity"/>
    <property type="evidence" value="ECO:0007669"/>
    <property type="project" value="TreeGrafter"/>
</dbReference>
<sequence>MNREDNLQIIENSVTQETYKKIVSRNYSDDVLNYISGYGPTIEVFADTKYKTETVHKLADALSNHRISTYDMMDIMKSSVNSAKNEPYTDDFIKNIGITNFRENMAAFLTSNTADVSYNDIISGLSSGIYEENTVGRLQINDMLASEMRKAGINLTVESYEDVNYTPVQKHILCERINYMRKSPDWEGVRKSFAEPIISENFDDMIILDTETTGLSPSYDELLQVSIINGKGEVLFDSYFKPNAASWDEAQAVNHISPEMVKNSPRLNEKAYEISQILDKAHKIVGYNVDFDLDFLWLNGAGGSNDNFKKVDVMQMFAPIYGEINEKYGGYKWQKLTKAADYYGYDWDSHAESAHNSLGDCYATLHVYKSVLSDLKKKEIFSEYCKPLDSDDDLSGKLLILVPEALNEDNQNKAMLFFYAESAVPSVVDGRPMIVSGKYLADDIRARYDLDAILGIADKDKLPAWAENKLRTLEKEQLEINAEMKQTAYDENMAAYRYINGLDDHDEPSEQDDDDYSYENLSHSIFLDEIKDQYADFRDNTLRMTAKDIFAAAYEITAKTAIKEKLVNEDVMLSDEQETALMQSDNMLDEIYQDWLKTDSEDFADLPTVIVNTAEYRHLCSNLEKQNINDSAVVYEEETDDTPAVSTCRGR</sequence>
<dbReference type="AlphaFoldDB" id="E9S8X6"/>
<reference evidence="5 6" key="1">
    <citation type="submission" date="2011-02" db="EMBL/GenBank/DDBJ databases">
        <authorList>
            <person name="Nelson K.E."/>
            <person name="Sutton G."/>
            <person name="Torralba M."/>
            <person name="Durkin S."/>
            <person name="Harkins D."/>
            <person name="Montgomery R."/>
            <person name="Ziemer C."/>
            <person name="Klaassens E."/>
            <person name="Ocuiv P."/>
            <person name="Morrison M."/>
        </authorList>
    </citation>
    <scope>NUCLEOTIDE SEQUENCE [LARGE SCALE GENOMIC DNA]</scope>
    <source>
        <strain evidence="5 6">8</strain>
    </source>
</reference>
<dbReference type="SMART" id="SM00479">
    <property type="entry name" value="EXOIII"/>
    <property type="match status" value="1"/>
</dbReference>
<organism evidence="5 6">
    <name type="scientific">Ruminococcus albus 8</name>
    <dbReference type="NCBI Taxonomy" id="246199"/>
    <lineage>
        <taxon>Bacteria</taxon>
        <taxon>Bacillati</taxon>
        <taxon>Bacillota</taxon>
        <taxon>Clostridia</taxon>
        <taxon>Eubacteriales</taxon>
        <taxon>Oscillospiraceae</taxon>
        <taxon>Ruminococcus</taxon>
    </lineage>
</organism>
<keyword evidence="1" id="KW-0540">Nuclease</keyword>
<keyword evidence="6" id="KW-1185">Reference proteome</keyword>
<dbReference type="GO" id="GO:0003676">
    <property type="term" value="F:nucleic acid binding"/>
    <property type="evidence" value="ECO:0007669"/>
    <property type="project" value="InterPro"/>
</dbReference>
<evidence type="ECO:0000313" key="5">
    <source>
        <dbReference type="EMBL" id="EGC04316.1"/>
    </source>
</evidence>
<dbReference type="InterPro" id="IPR012337">
    <property type="entry name" value="RNaseH-like_sf"/>
</dbReference>
<gene>
    <name evidence="5" type="ORF">CUS_5621</name>
</gene>
<dbReference type="RefSeq" id="WP_002847470.1">
    <property type="nucleotide sequence ID" value="NZ_ADKM02000031.1"/>
</dbReference>
<keyword evidence="2" id="KW-0378">Hydrolase</keyword>
<evidence type="ECO:0000259" key="4">
    <source>
        <dbReference type="SMART" id="SM00479"/>
    </source>
</evidence>
<evidence type="ECO:0000256" key="2">
    <source>
        <dbReference type="ARBA" id="ARBA00022801"/>
    </source>
</evidence>
<proteinExistence type="predicted"/>
<dbReference type="InterPro" id="IPR013520">
    <property type="entry name" value="Ribonucl_H"/>
</dbReference>
<dbReference type="eggNOG" id="COG0847">
    <property type="taxonomic scope" value="Bacteria"/>
</dbReference>
<dbReference type="SUPFAM" id="SSF53098">
    <property type="entry name" value="Ribonuclease H-like"/>
    <property type="match status" value="1"/>
</dbReference>
<feature type="domain" description="Exonuclease" evidence="4">
    <location>
        <begin position="204"/>
        <end position="377"/>
    </location>
</feature>
<dbReference type="STRING" id="246199.CUS_5621"/>
<dbReference type="OrthoDB" id="9776650at2"/>
<dbReference type="CDD" id="cd06127">
    <property type="entry name" value="DEDDh"/>
    <property type="match status" value="1"/>
</dbReference>
<dbReference type="Proteomes" id="UP000004259">
    <property type="component" value="Unassembled WGS sequence"/>
</dbReference>
<evidence type="ECO:0000256" key="1">
    <source>
        <dbReference type="ARBA" id="ARBA00022722"/>
    </source>
</evidence>
<accession>E9S8X6</accession>
<dbReference type="Gene3D" id="3.30.420.10">
    <property type="entry name" value="Ribonuclease H-like superfamily/Ribonuclease H"/>
    <property type="match status" value="1"/>
</dbReference>
<protein>
    <submittedName>
        <fullName evidence="5">Exonuclease</fullName>
    </submittedName>
</protein>
<dbReference type="Pfam" id="PF00929">
    <property type="entry name" value="RNase_T"/>
    <property type="match status" value="1"/>
</dbReference>
<name>E9S8X6_RUMAL</name>
<evidence type="ECO:0000256" key="3">
    <source>
        <dbReference type="ARBA" id="ARBA00022839"/>
    </source>
</evidence>
<comment type="caution">
    <text evidence="5">The sequence shown here is derived from an EMBL/GenBank/DDBJ whole genome shotgun (WGS) entry which is preliminary data.</text>
</comment>
<dbReference type="InterPro" id="IPR036397">
    <property type="entry name" value="RNaseH_sf"/>
</dbReference>
<dbReference type="PANTHER" id="PTHR30231">
    <property type="entry name" value="DNA POLYMERASE III SUBUNIT EPSILON"/>
    <property type="match status" value="1"/>
</dbReference>
<keyword evidence="3 5" id="KW-0269">Exonuclease</keyword>
<evidence type="ECO:0000313" key="6">
    <source>
        <dbReference type="Proteomes" id="UP000004259"/>
    </source>
</evidence>
<dbReference type="EMBL" id="ADKM02000031">
    <property type="protein sequence ID" value="EGC04316.1"/>
    <property type="molecule type" value="Genomic_DNA"/>
</dbReference>
<dbReference type="PANTHER" id="PTHR30231:SF4">
    <property type="entry name" value="PROTEIN NEN2"/>
    <property type="match status" value="1"/>
</dbReference>